<dbReference type="PROSITE" id="PS51266">
    <property type="entry name" value="ZF_CHY"/>
    <property type="match status" value="1"/>
</dbReference>
<dbReference type="Gene3D" id="2.20.28.10">
    <property type="match status" value="1"/>
</dbReference>
<evidence type="ECO:0000313" key="5">
    <source>
        <dbReference type="EMBL" id="GJM95505.1"/>
    </source>
</evidence>
<dbReference type="AlphaFoldDB" id="A0AAV5CBH8"/>
<name>A0AAV5CBH8_ELECO</name>
<feature type="domain" description="CHY-type" evidence="3">
    <location>
        <begin position="27"/>
        <end position="103"/>
    </location>
</feature>
<dbReference type="GO" id="GO:0006511">
    <property type="term" value="P:ubiquitin-dependent protein catabolic process"/>
    <property type="evidence" value="ECO:0007669"/>
    <property type="project" value="TreeGrafter"/>
</dbReference>
<keyword evidence="1" id="KW-0863">Zinc-finger</keyword>
<evidence type="ECO:0000256" key="2">
    <source>
        <dbReference type="SAM" id="MobiDB-lite"/>
    </source>
</evidence>
<dbReference type="EMBL" id="BQKI01000005">
    <property type="protein sequence ID" value="GJM95505.1"/>
    <property type="molecule type" value="Genomic_DNA"/>
</dbReference>
<evidence type="ECO:0000313" key="6">
    <source>
        <dbReference type="Proteomes" id="UP001054889"/>
    </source>
</evidence>
<feature type="compositionally biased region" description="Basic and acidic residues" evidence="2">
    <location>
        <begin position="7"/>
        <end position="24"/>
    </location>
</feature>
<evidence type="ECO:0000259" key="3">
    <source>
        <dbReference type="PROSITE" id="PS51266"/>
    </source>
</evidence>
<evidence type="ECO:0000256" key="1">
    <source>
        <dbReference type="PROSITE-ProRule" id="PRU00601"/>
    </source>
</evidence>
<dbReference type="PANTHER" id="PTHR21319:SF20">
    <property type="entry name" value="E3 UBIQUITIN-PROTEIN LIGASE MIEL1"/>
    <property type="match status" value="1"/>
</dbReference>
<sequence>MGGAHFPGDDDVTRDAPLDGDVDPRDVGKLEHGCEHYRRRCKIVAPCCGQVFPCRHCHNEATVRLLFFFSVTRIEKGQYHCYDCGICRIGGKENFFHCVKCGIYTCPICSKTALDRSRHWEVLDQEIEATIMPPVYRYKCFCPRAKIVQIWVLCNDCNKVSEVNFHVLGHKCSHCNSYNTRSTSRPADSSGSSSDSSDNNL</sequence>
<dbReference type="InterPro" id="IPR017921">
    <property type="entry name" value="Znf_CTCHY"/>
</dbReference>
<dbReference type="GO" id="GO:0005634">
    <property type="term" value="C:nucleus"/>
    <property type="evidence" value="ECO:0007669"/>
    <property type="project" value="TreeGrafter"/>
</dbReference>
<dbReference type="GO" id="GO:0061630">
    <property type="term" value="F:ubiquitin protein ligase activity"/>
    <property type="evidence" value="ECO:0007669"/>
    <property type="project" value="TreeGrafter"/>
</dbReference>
<dbReference type="Pfam" id="PF05495">
    <property type="entry name" value="zf-CHY"/>
    <property type="match status" value="1"/>
</dbReference>
<keyword evidence="1" id="KW-0862">Zinc</keyword>
<comment type="caution">
    <text evidence="5">The sequence shown here is derived from an EMBL/GenBank/DDBJ whole genome shotgun (WGS) entry which is preliminary data.</text>
</comment>
<keyword evidence="1" id="KW-0479">Metal-binding</keyword>
<evidence type="ECO:0000259" key="4">
    <source>
        <dbReference type="PROSITE" id="PS51270"/>
    </source>
</evidence>
<accession>A0AAV5CBH8</accession>
<reference evidence="5" key="1">
    <citation type="journal article" date="2018" name="DNA Res.">
        <title>Multiple hybrid de novo genome assembly of finger millet, an orphan allotetraploid crop.</title>
        <authorList>
            <person name="Hatakeyama M."/>
            <person name="Aluri S."/>
            <person name="Balachadran M.T."/>
            <person name="Sivarajan S.R."/>
            <person name="Patrignani A."/>
            <person name="Gruter S."/>
            <person name="Poveda L."/>
            <person name="Shimizu-Inatsugi R."/>
            <person name="Baeten J."/>
            <person name="Francoijs K.J."/>
            <person name="Nataraja K.N."/>
            <person name="Reddy Y.A.N."/>
            <person name="Phadnis S."/>
            <person name="Ravikumar R.L."/>
            <person name="Schlapbach R."/>
            <person name="Sreeman S.M."/>
            <person name="Shimizu K.K."/>
        </authorList>
    </citation>
    <scope>NUCLEOTIDE SEQUENCE</scope>
</reference>
<reference evidence="5" key="2">
    <citation type="submission" date="2021-12" db="EMBL/GenBank/DDBJ databases">
        <title>Resequencing data analysis of finger millet.</title>
        <authorList>
            <person name="Hatakeyama M."/>
            <person name="Aluri S."/>
            <person name="Balachadran M.T."/>
            <person name="Sivarajan S.R."/>
            <person name="Poveda L."/>
            <person name="Shimizu-Inatsugi R."/>
            <person name="Schlapbach R."/>
            <person name="Sreeman S.M."/>
            <person name="Shimizu K.K."/>
        </authorList>
    </citation>
    <scope>NUCLEOTIDE SEQUENCE</scope>
</reference>
<gene>
    <name evidence="5" type="primary">ga12248</name>
    <name evidence="5" type="ORF">PR202_ga12248</name>
</gene>
<feature type="domain" description="CTCHY-type" evidence="4">
    <location>
        <begin position="58"/>
        <end position="127"/>
    </location>
</feature>
<protein>
    <submittedName>
        <fullName evidence="5">Uncharacterized protein</fullName>
    </submittedName>
</protein>
<feature type="region of interest" description="Disordered" evidence="2">
    <location>
        <begin position="182"/>
        <end position="201"/>
    </location>
</feature>
<dbReference type="InterPro" id="IPR008913">
    <property type="entry name" value="Znf_CHY"/>
</dbReference>
<proteinExistence type="predicted"/>
<dbReference type="InterPro" id="IPR037275">
    <property type="entry name" value="Znf_CTCHY_sf"/>
</dbReference>
<keyword evidence="6" id="KW-1185">Reference proteome</keyword>
<organism evidence="5 6">
    <name type="scientific">Eleusine coracana subsp. coracana</name>
    <dbReference type="NCBI Taxonomy" id="191504"/>
    <lineage>
        <taxon>Eukaryota</taxon>
        <taxon>Viridiplantae</taxon>
        <taxon>Streptophyta</taxon>
        <taxon>Embryophyta</taxon>
        <taxon>Tracheophyta</taxon>
        <taxon>Spermatophyta</taxon>
        <taxon>Magnoliopsida</taxon>
        <taxon>Liliopsida</taxon>
        <taxon>Poales</taxon>
        <taxon>Poaceae</taxon>
        <taxon>PACMAD clade</taxon>
        <taxon>Chloridoideae</taxon>
        <taxon>Cynodonteae</taxon>
        <taxon>Eleusininae</taxon>
        <taxon>Eleusine</taxon>
    </lineage>
</organism>
<feature type="region of interest" description="Disordered" evidence="2">
    <location>
        <begin position="1"/>
        <end position="24"/>
    </location>
</feature>
<dbReference type="PROSITE" id="PS51270">
    <property type="entry name" value="ZF_CTCHY"/>
    <property type="match status" value="1"/>
</dbReference>
<dbReference type="GO" id="GO:0008270">
    <property type="term" value="F:zinc ion binding"/>
    <property type="evidence" value="ECO:0007669"/>
    <property type="project" value="UniProtKB-KW"/>
</dbReference>
<dbReference type="GO" id="GO:0016567">
    <property type="term" value="P:protein ubiquitination"/>
    <property type="evidence" value="ECO:0007669"/>
    <property type="project" value="TreeGrafter"/>
</dbReference>
<dbReference type="SUPFAM" id="SSF161245">
    <property type="entry name" value="Zinc hairpin stack"/>
    <property type="match status" value="1"/>
</dbReference>
<dbReference type="PANTHER" id="PTHR21319">
    <property type="entry name" value="RING FINGER AND CHY ZINC FINGER DOMAIN-CONTAINING PROTEIN 1"/>
    <property type="match status" value="1"/>
</dbReference>
<dbReference type="InterPro" id="IPR039512">
    <property type="entry name" value="RCHY1_zinc-ribbon"/>
</dbReference>
<dbReference type="Proteomes" id="UP001054889">
    <property type="component" value="Unassembled WGS sequence"/>
</dbReference>
<dbReference type="Pfam" id="PF14599">
    <property type="entry name" value="zinc_ribbon_6"/>
    <property type="match status" value="1"/>
</dbReference>